<feature type="compositionally biased region" description="Polar residues" evidence="13">
    <location>
        <begin position="1286"/>
        <end position="1305"/>
    </location>
</feature>
<dbReference type="SUPFAM" id="SSF49899">
    <property type="entry name" value="Concanavalin A-like lectins/glucanases"/>
    <property type="match status" value="1"/>
</dbReference>
<evidence type="ECO:0000259" key="15">
    <source>
        <dbReference type="PROSITE" id="PS50188"/>
    </source>
</evidence>
<dbReference type="SUPFAM" id="SSF52047">
    <property type="entry name" value="RNI-like"/>
    <property type="match status" value="2"/>
</dbReference>
<evidence type="ECO:0000256" key="2">
    <source>
        <dbReference type="ARBA" id="ARBA00004496"/>
    </source>
</evidence>
<evidence type="ECO:0000256" key="8">
    <source>
        <dbReference type="ARBA" id="ARBA00022771"/>
    </source>
</evidence>
<feature type="domain" description="B30.2/SPRY" evidence="15">
    <location>
        <begin position="283"/>
        <end position="512"/>
    </location>
</feature>
<keyword evidence="9" id="KW-0862">Zinc</keyword>
<dbReference type="Gene3D" id="3.80.10.10">
    <property type="entry name" value="Ribonuclease Inhibitor"/>
    <property type="match status" value="1"/>
</dbReference>
<feature type="compositionally biased region" description="Basic residues" evidence="13">
    <location>
        <begin position="1322"/>
        <end position="1337"/>
    </location>
</feature>
<keyword evidence="10" id="KW-0472">Membrane</keyword>
<keyword evidence="12" id="KW-0175">Coiled coil</keyword>
<dbReference type="Pfam" id="PF17888">
    <property type="entry name" value="Carm_PH"/>
    <property type="match status" value="1"/>
</dbReference>
<dbReference type="PROSITE" id="PS50119">
    <property type="entry name" value="ZF_BBOX"/>
    <property type="match status" value="1"/>
</dbReference>
<dbReference type="InterPro" id="IPR041245">
    <property type="entry name" value="CARMIL_PH"/>
</dbReference>
<feature type="compositionally biased region" description="Basic and acidic residues" evidence="13">
    <location>
        <begin position="1698"/>
        <end position="1712"/>
    </location>
</feature>
<protein>
    <submittedName>
        <fullName evidence="16">Capping protein regulator and myosin 1 linker 3</fullName>
    </submittedName>
</protein>
<dbReference type="InterPro" id="IPR058030">
    <property type="entry name" value="TRIM8/14/16/25/29/45/65_CC"/>
</dbReference>
<dbReference type="Gene3D" id="3.30.160.60">
    <property type="entry name" value="Classic Zinc Finger"/>
    <property type="match status" value="1"/>
</dbReference>
<evidence type="ECO:0000256" key="13">
    <source>
        <dbReference type="SAM" id="MobiDB-lite"/>
    </source>
</evidence>
<organism evidence="16 17">
    <name type="scientific">Cyprinus carpio carpio</name>
    <dbReference type="NCBI Taxonomy" id="630221"/>
    <lineage>
        <taxon>Eukaryota</taxon>
        <taxon>Metazoa</taxon>
        <taxon>Chordata</taxon>
        <taxon>Craniata</taxon>
        <taxon>Vertebrata</taxon>
        <taxon>Euteleostomi</taxon>
        <taxon>Actinopterygii</taxon>
        <taxon>Neopterygii</taxon>
        <taxon>Teleostei</taxon>
        <taxon>Ostariophysi</taxon>
        <taxon>Cypriniformes</taxon>
        <taxon>Cyprinidae</taxon>
        <taxon>Cyprininae</taxon>
        <taxon>Cyprinus</taxon>
    </lineage>
</organism>
<reference evidence="16" key="1">
    <citation type="submission" date="2025-08" db="UniProtKB">
        <authorList>
            <consortium name="Ensembl"/>
        </authorList>
    </citation>
    <scope>IDENTIFICATION</scope>
</reference>
<dbReference type="Pfam" id="PF13765">
    <property type="entry name" value="PRY"/>
    <property type="match status" value="1"/>
</dbReference>
<dbReference type="InterPro" id="IPR013320">
    <property type="entry name" value="ConA-like_dom_sf"/>
</dbReference>
<dbReference type="Pfam" id="PF13516">
    <property type="entry name" value="LRR_6"/>
    <property type="match status" value="1"/>
</dbReference>
<evidence type="ECO:0000256" key="5">
    <source>
        <dbReference type="ARBA" id="ARBA00022490"/>
    </source>
</evidence>
<evidence type="ECO:0000256" key="6">
    <source>
        <dbReference type="ARBA" id="ARBA00022614"/>
    </source>
</evidence>
<dbReference type="InterPro" id="IPR032675">
    <property type="entry name" value="LRR_dom_sf"/>
</dbReference>
<evidence type="ECO:0000256" key="10">
    <source>
        <dbReference type="ARBA" id="ARBA00023136"/>
    </source>
</evidence>
<feature type="compositionally biased region" description="Basic and acidic residues" evidence="13">
    <location>
        <begin position="1578"/>
        <end position="1612"/>
    </location>
</feature>
<dbReference type="SMART" id="SM00368">
    <property type="entry name" value="LRR_RI"/>
    <property type="match status" value="4"/>
</dbReference>
<accession>A0A9J8CMM2</accession>
<evidence type="ECO:0000256" key="12">
    <source>
        <dbReference type="SAM" id="Coils"/>
    </source>
</evidence>
<keyword evidence="4" id="KW-1003">Cell membrane</keyword>
<feature type="compositionally biased region" description="Basic and acidic residues" evidence="13">
    <location>
        <begin position="1524"/>
        <end position="1535"/>
    </location>
</feature>
<feature type="coiled-coil region" evidence="12">
    <location>
        <begin position="127"/>
        <end position="169"/>
    </location>
</feature>
<proteinExistence type="inferred from homology"/>
<dbReference type="CDD" id="cd19769">
    <property type="entry name" value="Bbox2_TRIM16-like"/>
    <property type="match status" value="1"/>
</dbReference>
<dbReference type="PANTHER" id="PTHR24112:SF43">
    <property type="entry name" value="CAPPING PROTEIN, ARP2_3 AND MYOSIN-I LINKER PROTEIN 3"/>
    <property type="match status" value="1"/>
</dbReference>
<comment type="subcellular location">
    <subcellularLocation>
        <location evidence="1">Cell membrane</location>
    </subcellularLocation>
    <subcellularLocation>
        <location evidence="2">Cytoplasm</location>
    </subcellularLocation>
</comment>
<dbReference type="Proteomes" id="UP001108240">
    <property type="component" value="Unplaced"/>
</dbReference>
<keyword evidence="5" id="KW-0963">Cytoplasm</keyword>
<evidence type="ECO:0000259" key="14">
    <source>
        <dbReference type="PROSITE" id="PS50119"/>
    </source>
</evidence>
<evidence type="ECO:0000256" key="4">
    <source>
        <dbReference type="ARBA" id="ARBA00022475"/>
    </source>
</evidence>
<dbReference type="InterPro" id="IPR001870">
    <property type="entry name" value="B30.2/SPRY"/>
</dbReference>
<dbReference type="InterPro" id="IPR001611">
    <property type="entry name" value="Leu-rich_rpt"/>
</dbReference>
<name>A0A9J8CMM2_CYPCA</name>
<feature type="compositionally biased region" description="Polar residues" evidence="13">
    <location>
        <begin position="1485"/>
        <end position="1494"/>
    </location>
</feature>
<dbReference type="Pfam" id="PF25600">
    <property type="entry name" value="TRIM_CC"/>
    <property type="match status" value="1"/>
</dbReference>
<dbReference type="Gene3D" id="4.10.830.40">
    <property type="match status" value="1"/>
</dbReference>
<dbReference type="InterPro" id="IPR011993">
    <property type="entry name" value="PH-like_dom_sf"/>
</dbReference>
<dbReference type="Gene3D" id="2.30.29.30">
    <property type="entry name" value="Pleckstrin-homology domain (PH domain)/Phosphotyrosine-binding domain (PTB)"/>
    <property type="match status" value="1"/>
</dbReference>
<sequence>MEETAPALHSSGSTDVECHACIGMKRKAEQTCMECEASYCEHHLVMHNSLHVGKRHRLVEPNAVLQENICPDHGKMLLVYCRTDQLCICHLCITDKHRGHDVIPVEEEVANKQIKLGELEKRTADIIEAKEKDLQELKLAVENFKASANEALEKNEKNFTELIQCMKDNQSKVTELIQGQTVSAVKEAEGFINTQEEISNMRSSGADLKHLELLSHTNNDVRFLESTVSLPLLTEYKKTFVFLVHPYNSFERDSMEVSELIEKLNTTSKTSLFTISRKVRNTRIVRSPPPQTREEFLQYASKLTFNTNSAHESLILRNENREVIATHLLQNYPEHTQRFNCRAQILCNEGLRGSPKYWEVEIGGGTWVCIAVSYQGIRRKESIRRVIDKTSIKLVRAIKVENKNGKSEDRILVLATWRLYLMVPKIPTKVEQTFNFLEIRALNTHLDNQVVIETDKSTYSLKLQSNDHLDQLISHINFALSRIFNNSIYTPSIFHADGDVTDGNLKFSPSSESSVETQRACGGFSETYAALCDYNGITCKEEVQWDVDTIYHSQDNREFNLLDFSHLESGDLAVIVAAMAYNSWFTKLYCKDFRISSEVVEQILHTVSKSSSLEELTLENVGLKADFPQKMATALSENPASVIHSINLAHNTLDNQGVSNLIQQVCRLSKGLRLLNLSKTSLSSKGVTSLSQALCSSDDYSNSLLHLDLSKNPGILSGEDAMNLYLFLAQPNCLVHLDLSGTDCTVDSLFGALLRGCCADLSYLNLSKNSFSHRKVRETLPSFRQFFSSAFSLTHISLASMKMPPDVLRALFFGLSSNPHITDLHLDISGCELRSAGAGIIQDLFPRVSCISTLDISDNGLDADLLCVIPAFSRHPSLKHLLLGKNFNIKGRVLDEVLQKLVHLVQEEECVLQSLSLADSRLRSRGTVLVNALGSNACLKKVDLSGNGLDDTGARMLSKALQINTTLRSVTWDRNNTSATGFQDVARALEHNFTLQYMPIPLSDVTQAYRSAPERTEQALTKIQRALLRNNQTQRFSQKQALRLHQGLVTSTAEQVMERLCVRVQQQVCVLRGTGEGEELQAARQVLKEARNSRALYPSLCELAHVLSVDGPVRQRLDSLAGELAKAADKELQVIVDSMVSLCRELCPLSCAAAECLSPPLSSISERVSIPRSSIRTALMERAAQDINRALEEVKLSVVSYLTNSIVDQILQELYATHKTLLRQVSQMRRLEDGGTARRTHRHADILDVVEDDFGISIDTIAIKKRSSRTRRIRPVSNRLSLGDDPNSSPLVSTPQTSAPLSRSASWEGLSTLPTQGSPLRHVTHVRPRPPRRHRTPHAPFETHCSENGGVSLLDDGLPDFYTKRVLPDSQLSSHHHAQALRRKKRRSVLSIFSGFRKNRNSTISYQEPDPTGRGGACGEECRTNIATENVYSLNQHPKDRGRLDLDTEGTNGRLVGPGVQRTPQLSARPVQGIPRPGMMGISPSCFSQRQSPDYSEVFGSSEEIGYKEHEMDRHSDIISKRHTPSLDRQSESGRQESQSDSQKKADNIMDPQLLETRKRPEPPPQSTKPSLAKTRQCHLEESSDKSTEDSGELREKDEEKEDRRHGEDQKPEGQTPPIPEKPCYYSPHTSPIGSSTQDVANENQPPAAPPPSAKPVFHSASVDSALLQGDEVKSSPGGPMKPYRNRKANSCDTGMEQDTRSDLERSSDRKPPVKKPRLPPKRNMSLDFPGHQSSEPSNAEAS</sequence>
<feature type="region of interest" description="Disordered" evidence="13">
    <location>
        <begin position="1524"/>
        <end position="1743"/>
    </location>
</feature>
<dbReference type="Ensembl" id="ENSCCRT00000133057.1">
    <property type="protein sequence ID" value="ENSCCRP00000170718.1"/>
    <property type="gene ID" value="ENSCCRG00000000152.2"/>
</dbReference>
<evidence type="ECO:0000256" key="1">
    <source>
        <dbReference type="ARBA" id="ARBA00004236"/>
    </source>
</evidence>
<evidence type="ECO:0000313" key="17">
    <source>
        <dbReference type="Proteomes" id="UP001108240"/>
    </source>
</evidence>
<feature type="compositionally biased region" description="Polar residues" evidence="13">
    <location>
        <begin position="1628"/>
        <end position="1645"/>
    </location>
</feature>
<dbReference type="GO" id="GO:0005737">
    <property type="term" value="C:cytoplasm"/>
    <property type="evidence" value="ECO:0007669"/>
    <property type="project" value="UniProtKB-SubCell"/>
</dbReference>
<evidence type="ECO:0000256" key="7">
    <source>
        <dbReference type="ARBA" id="ARBA00022737"/>
    </source>
</evidence>
<keyword evidence="7" id="KW-0677">Repeat</keyword>
<feature type="domain" description="B box-type" evidence="14">
    <location>
        <begin position="65"/>
        <end position="105"/>
    </location>
</feature>
<evidence type="ECO:0000313" key="16">
    <source>
        <dbReference type="Ensembl" id="ENSCCRP00000170718.1"/>
    </source>
</evidence>
<dbReference type="GO" id="GO:0016477">
    <property type="term" value="P:cell migration"/>
    <property type="evidence" value="ECO:0007669"/>
    <property type="project" value="TreeGrafter"/>
</dbReference>
<dbReference type="SUPFAM" id="SSF57845">
    <property type="entry name" value="B-box zinc-binding domain"/>
    <property type="match status" value="1"/>
</dbReference>
<dbReference type="GO" id="GO:0005886">
    <property type="term" value="C:plasma membrane"/>
    <property type="evidence" value="ECO:0007669"/>
    <property type="project" value="UniProtKB-SubCell"/>
</dbReference>
<dbReference type="InterPro" id="IPR006574">
    <property type="entry name" value="PRY"/>
</dbReference>
<keyword evidence="8 11" id="KW-0863">Zinc-finger</keyword>
<comment type="similarity">
    <text evidence="3">Belongs to the CARMIL family.</text>
</comment>
<feature type="region of interest" description="Disordered" evidence="13">
    <location>
        <begin position="1267"/>
        <end position="1347"/>
    </location>
</feature>
<dbReference type="PANTHER" id="PTHR24112">
    <property type="entry name" value="LEUCINE-RICH REPEAT, ISOFORM F-RELATED"/>
    <property type="match status" value="1"/>
</dbReference>
<dbReference type="InterPro" id="IPR051279">
    <property type="entry name" value="PP1-Reg/Actin-Interact_Protein"/>
</dbReference>
<feature type="compositionally biased region" description="Polar residues" evidence="13">
    <location>
        <begin position="1732"/>
        <end position="1743"/>
    </location>
</feature>
<dbReference type="GO" id="GO:0030027">
    <property type="term" value="C:lamellipodium"/>
    <property type="evidence" value="ECO:0007669"/>
    <property type="project" value="TreeGrafter"/>
</dbReference>
<evidence type="ECO:0000256" key="11">
    <source>
        <dbReference type="PROSITE-ProRule" id="PRU00024"/>
    </source>
</evidence>
<keyword evidence="8 11" id="KW-0479">Metal-binding</keyword>
<evidence type="ECO:0000256" key="9">
    <source>
        <dbReference type="ARBA" id="ARBA00022833"/>
    </source>
</evidence>
<dbReference type="SMART" id="SM00589">
    <property type="entry name" value="PRY"/>
    <property type="match status" value="1"/>
</dbReference>
<dbReference type="GeneTree" id="ENSGT00940000157990"/>
<dbReference type="FunFam" id="3.80.10.10:FF:000009">
    <property type="entry name" value="F-actin-uncapping protein LRRC16A isoform X1"/>
    <property type="match status" value="1"/>
</dbReference>
<feature type="region of interest" description="Disordered" evidence="13">
    <location>
        <begin position="1469"/>
        <end position="1498"/>
    </location>
</feature>
<reference evidence="16" key="2">
    <citation type="submission" date="2025-09" db="UniProtKB">
        <authorList>
            <consortium name="Ensembl"/>
        </authorList>
    </citation>
    <scope>IDENTIFICATION</scope>
</reference>
<dbReference type="InterPro" id="IPR000315">
    <property type="entry name" value="Znf_B-box"/>
</dbReference>
<keyword evidence="6" id="KW-0433">Leucine-rich repeat</keyword>
<evidence type="ECO:0000256" key="3">
    <source>
        <dbReference type="ARBA" id="ARBA00007298"/>
    </source>
</evidence>
<dbReference type="Pfam" id="PF16000">
    <property type="entry name" value="CARMIL_C"/>
    <property type="match status" value="1"/>
</dbReference>
<dbReference type="SMART" id="SM00336">
    <property type="entry name" value="BBOX"/>
    <property type="match status" value="1"/>
</dbReference>
<dbReference type="PROSITE" id="PS50188">
    <property type="entry name" value="B302_SPRY"/>
    <property type="match status" value="1"/>
</dbReference>
<dbReference type="GO" id="GO:0008270">
    <property type="term" value="F:zinc ion binding"/>
    <property type="evidence" value="ECO:0007669"/>
    <property type="project" value="UniProtKB-KW"/>
</dbReference>
<keyword evidence="17" id="KW-1185">Reference proteome</keyword>
<dbReference type="Pfam" id="PF00643">
    <property type="entry name" value="zf-B_box"/>
    <property type="match status" value="1"/>
</dbReference>
<dbReference type="GO" id="GO:0034315">
    <property type="term" value="P:regulation of Arp2/3 complex-mediated actin nucleation"/>
    <property type="evidence" value="ECO:0007669"/>
    <property type="project" value="TreeGrafter"/>
</dbReference>
<dbReference type="InterPro" id="IPR031943">
    <property type="entry name" value="CARMIL_C"/>
</dbReference>